<sequence length="271" mass="31441">MSEELKQKLAELVKKKIGQNSYERFSDIISEEINKALLNKKIVESLERKGKLDDASEVKKLIKKIKKRIYYSSRVYYSAEGEHVSILERGKNLTAILEFLKKLMIEKNINTIVDIGSGTFPIYFDAFLGEASPKLRYYAIEKNKKIYESLLIYSKKSKMLLTPILADADTDSLEEIYKNINNYDKSLTLLLRILHTLYRTKRLNLVEFVEKIGSKYLLISEPKFSLVKKNDISKKEKAFLLRLSNKLKANGTISDFEILDTEEEIFVLMTK</sequence>
<protein>
    <recommendedName>
        <fullName evidence="4">Methyltransferase</fullName>
    </recommendedName>
</protein>
<dbReference type="AlphaFoldDB" id="A0A2J6N7U3"/>
<evidence type="ECO:0000313" key="3">
    <source>
        <dbReference type="Proteomes" id="UP000237153"/>
    </source>
</evidence>
<dbReference type="EMBL" id="DSFH01000009">
    <property type="protein sequence ID" value="HEW63509.1"/>
    <property type="molecule type" value="Genomic_DNA"/>
</dbReference>
<gene>
    <name evidence="2" type="ORF">C0188_01085</name>
    <name evidence="1" type="ORF">ENO39_00400</name>
</gene>
<organism evidence="2 3">
    <name type="scientific">Fervidicoccus fontis</name>
    <dbReference type="NCBI Taxonomy" id="683846"/>
    <lineage>
        <taxon>Archaea</taxon>
        <taxon>Thermoproteota</taxon>
        <taxon>Thermoprotei</taxon>
        <taxon>Fervidicoccales</taxon>
        <taxon>Fervidicoccaceae</taxon>
        <taxon>Fervidicoccus</taxon>
    </lineage>
</organism>
<dbReference type="Proteomes" id="UP000886076">
    <property type="component" value="Unassembled WGS sequence"/>
</dbReference>
<proteinExistence type="predicted"/>
<dbReference type="RefSeq" id="WP_272984778.1">
    <property type="nucleotide sequence ID" value="NZ_DSFH01000009.1"/>
</dbReference>
<evidence type="ECO:0008006" key="4">
    <source>
        <dbReference type="Google" id="ProtNLM"/>
    </source>
</evidence>
<evidence type="ECO:0000313" key="2">
    <source>
        <dbReference type="EMBL" id="PMB75913.1"/>
    </source>
</evidence>
<reference evidence="1" key="2">
    <citation type="journal article" date="2020" name="mSystems">
        <title>Genome- and Community-Level Interaction Insights into Carbon Utilization and Element Cycling Functions of Hydrothermarchaeota in Hydrothermal Sediment.</title>
        <authorList>
            <person name="Zhou Z."/>
            <person name="Liu Y."/>
            <person name="Xu W."/>
            <person name="Pan J."/>
            <person name="Luo Z.H."/>
            <person name="Li M."/>
        </authorList>
    </citation>
    <scope>NUCLEOTIDE SEQUENCE [LARGE SCALE GENOMIC DNA]</scope>
    <source>
        <strain evidence="1">SpSt-1261</strain>
    </source>
</reference>
<evidence type="ECO:0000313" key="1">
    <source>
        <dbReference type="EMBL" id="HEW63509.1"/>
    </source>
</evidence>
<dbReference type="Gene3D" id="3.40.50.150">
    <property type="entry name" value="Vaccinia Virus protein VP39"/>
    <property type="match status" value="1"/>
</dbReference>
<dbReference type="InterPro" id="IPR029063">
    <property type="entry name" value="SAM-dependent_MTases_sf"/>
</dbReference>
<comment type="caution">
    <text evidence="2">The sequence shown here is derived from an EMBL/GenBank/DDBJ whole genome shotgun (WGS) entry which is preliminary data.</text>
</comment>
<name>A0A2J6N7U3_9CREN</name>
<dbReference type="EMBL" id="PNIM01000004">
    <property type="protein sequence ID" value="PMB75913.1"/>
    <property type="molecule type" value="Genomic_DNA"/>
</dbReference>
<accession>A0A2J6N7U3</accession>
<dbReference type="Proteomes" id="UP000237153">
    <property type="component" value="Unassembled WGS sequence"/>
</dbReference>
<reference evidence="2 3" key="1">
    <citation type="submission" date="2018-01" db="EMBL/GenBank/DDBJ databases">
        <title>Metagenomic assembled genomes from two thermal pools in the Uzon Caldera, Kamchatka, Russia.</title>
        <authorList>
            <person name="Wilkins L."/>
            <person name="Ettinger C."/>
        </authorList>
    </citation>
    <scope>NUCLEOTIDE SEQUENCE [LARGE SCALE GENOMIC DNA]</scope>
    <source>
        <strain evidence="2">ZAV-06</strain>
    </source>
</reference>